<dbReference type="Proteomes" id="UP000053825">
    <property type="component" value="Unassembled WGS sequence"/>
</dbReference>
<dbReference type="PANTHER" id="PTHR21505">
    <property type="entry name" value="MADF DOMAIN-CONTAINING PROTEIN-RELATED"/>
    <property type="match status" value="1"/>
</dbReference>
<dbReference type="InterPro" id="IPR006578">
    <property type="entry name" value="MADF-dom"/>
</dbReference>
<gene>
    <name evidence="2" type="ORF">WH47_08835</name>
</gene>
<dbReference type="OrthoDB" id="6629625at2759"/>
<feature type="domain" description="MADF" evidence="1">
    <location>
        <begin position="26"/>
        <end position="119"/>
    </location>
</feature>
<dbReference type="PROSITE" id="PS51029">
    <property type="entry name" value="MADF"/>
    <property type="match status" value="1"/>
</dbReference>
<proteinExistence type="predicted"/>
<dbReference type="PANTHER" id="PTHR21505:SF8">
    <property type="entry name" value="DPT-YFP REPRESSOR BY OVEREXPRESSION, ISOFORM D-RELATED"/>
    <property type="match status" value="1"/>
</dbReference>
<reference evidence="2 3" key="1">
    <citation type="submission" date="2015-07" db="EMBL/GenBank/DDBJ databases">
        <title>The genome of Habropoda laboriosa.</title>
        <authorList>
            <person name="Pan H."/>
            <person name="Kapheim K."/>
        </authorList>
    </citation>
    <scope>NUCLEOTIDE SEQUENCE [LARGE SCALE GENOMIC DNA]</scope>
    <source>
        <strain evidence="2">0110345459</strain>
    </source>
</reference>
<evidence type="ECO:0000313" key="2">
    <source>
        <dbReference type="EMBL" id="KOC66442.1"/>
    </source>
</evidence>
<dbReference type="EMBL" id="KQ414646">
    <property type="protein sequence ID" value="KOC66442.1"/>
    <property type="molecule type" value="Genomic_DNA"/>
</dbReference>
<evidence type="ECO:0000259" key="1">
    <source>
        <dbReference type="PROSITE" id="PS51029"/>
    </source>
</evidence>
<protein>
    <recommendedName>
        <fullName evidence="1">MADF domain-containing protein</fullName>
    </recommendedName>
</protein>
<sequence length="147" mass="17914">MSKCLAESPLRSTVEREKWMNCYFRKLASLYRKSPCLWKKDTRYYLDSERRHRAYARIHRAMDLPGISFVEIVLKIREMRRVYVNELRKLLEAESNGHCYEIMVPWFYDLHRFLYPYLDYEEAVELHVRIDKLVTPLALDGARRFCR</sequence>
<evidence type="ECO:0000313" key="3">
    <source>
        <dbReference type="Proteomes" id="UP000053825"/>
    </source>
</evidence>
<organism evidence="2 3">
    <name type="scientific">Habropoda laboriosa</name>
    <dbReference type="NCBI Taxonomy" id="597456"/>
    <lineage>
        <taxon>Eukaryota</taxon>
        <taxon>Metazoa</taxon>
        <taxon>Ecdysozoa</taxon>
        <taxon>Arthropoda</taxon>
        <taxon>Hexapoda</taxon>
        <taxon>Insecta</taxon>
        <taxon>Pterygota</taxon>
        <taxon>Neoptera</taxon>
        <taxon>Endopterygota</taxon>
        <taxon>Hymenoptera</taxon>
        <taxon>Apocrita</taxon>
        <taxon>Aculeata</taxon>
        <taxon>Apoidea</taxon>
        <taxon>Anthophila</taxon>
        <taxon>Apidae</taxon>
        <taxon>Habropoda</taxon>
    </lineage>
</organism>
<dbReference type="SMART" id="SM00595">
    <property type="entry name" value="MADF"/>
    <property type="match status" value="1"/>
</dbReference>
<name>A0A0L7R6D2_9HYME</name>
<accession>A0A0L7R6D2</accession>
<dbReference type="Pfam" id="PF10545">
    <property type="entry name" value="MADF_DNA_bdg"/>
    <property type="match status" value="1"/>
</dbReference>
<dbReference type="AlphaFoldDB" id="A0A0L7R6D2"/>
<keyword evidence="3" id="KW-1185">Reference proteome</keyword>